<dbReference type="Proteomes" id="UP000577707">
    <property type="component" value="Unassembled WGS sequence"/>
</dbReference>
<name>A0A7W5F908_9ACTN</name>
<dbReference type="PANTHER" id="PTHR43337:SF1">
    <property type="entry name" value="XANTHINE_URACIL PERMEASE C887.17-RELATED"/>
    <property type="match status" value="1"/>
</dbReference>
<sequence length="486" mass="50302">MSTSTPAPTNAVDRFFQISARGSTVGREVRGGVVTFFTMAYIVALNPLILGFAEDMNGDLLGGASGDNLAAIAAGTALVAGVMTILMGVVANYPMALATGLGLNAFVAFSVASQMTWADAMGLVVIEGLVILVLVLTGFREAVFHAVPRELKTAISVGIGLFIALIGFVDAGFVRRISDAANTTVPVQLGPTGQLAGWPVLVFVIGLALVITLWVRQVRGAILISIAATTVIAIIVEAVADLGASSAENPTGWSLNVPAIPDKIVDWPSFATLGEFNLLGSFENVGIVTAILLVFTLMLADFFDTMGTMTAIGSEAGLLQKDGTPPRTRSILVVDSLAAAAGGAGGVSSNTSYVESASGVGEGARTGLAAVVTGVLFLLTTFLAPLVTVIPSEAAVPALVLVGFLMMQQVKDIDWADPDIAIPAFLTIALMPFTYSISVGIGAGFLAYVLIKVVRGKAKAIHPLMWLVAVMFTIYFAIHPISSWLG</sequence>
<evidence type="ECO:0000256" key="4">
    <source>
        <dbReference type="ARBA" id="ARBA00022692"/>
    </source>
</evidence>
<comment type="subcellular location">
    <subcellularLocation>
        <location evidence="1">Endomembrane system</location>
        <topology evidence="1">Multi-pass membrane protein</topology>
    </subcellularLocation>
</comment>
<dbReference type="GO" id="GO:0005345">
    <property type="term" value="F:purine nucleobase transmembrane transporter activity"/>
    <property type="evidence" value="ECO:0007669"/>
    <property type="project" value="TreeGrafter"/>
</dbReference>
<dbReference type="RefSeq" id="WP_183545937.1">
    <property type="nucleotide sequence ID" value="NZ_BMQT01000009.1"/>
</dbReference>
<keyword evidence="3" id="KW-0813">Transport</keyword>
<keyword evidence="6 7" id="KW-0472">Membrane</keyword>
<keyword evidence="5 7" id="KW-1133">Transmembrane helix</keyword>
<feature type="transmembrane region" description="Helical" evidence="7">
    <location>
        <begin position="96"/>
        <end position="114"/>
    </location>
</feature>
<keyword evidence="4 7" id="KW-0812">Transmembrane</keyword>
<feature type="transmembrane region" description="Helical" evidence="7">
    <location>
        <begin position="463"/>
        <end position="485"/>
    </location>
</feature>
<dbReference type="GO" id="GO:0005886">
    <property type="term" value="C:plasma membrane"/>
    <property type="evidence" value="ECO:0007669"/>
    <property type="project" value="TreeGrafter"/>
</dbReference>
<feature type="transmembrane region" description="Helical" evidence="7">
    <location>
        <begin position="31"/>
        <end position="49"/>
    </location>
</feature>
<feature type="transmembrane region" description="Helical" evidence="7">
    <location>
        <begin position="69"/>
        <end position="89"/>
    </location>
</feature>
<reference evidence="8 9" key="1">
    <citation type="submission" date="2020-08" db="EMBL/GenBank/DDBJ databases">
        <title>Genomic Encyclopedia of Type Strains, Phase III (KMG-III): the genomes of soil and plant-associated and newly described type strains.</title>
        <authorList>
            <person name="Whitman W."/>
        </authorList>
    </citation>
    <scope>NUCLEOTIDE SEQUENCE [LARGE SCALE GENOMIC DNA]</scope>
    <source>
        <strain evidence="8 9">CECT 3302</strain>
    </source>
</reference>
<dbReference type="AlphaFoldDB" id="A0A7W5F908"/>
<proteinExistence type="inferred from homology"/>
<dbReference type="InterPro" id="IPR045018">
    <property type="entry name" value="Azg-like"/>
</dbReference>
<feature type="transmembrane region" description="Helical" evidence="7">
    <location>
        <begin position="120"/>
        <end position="139"/>
    </location>
</feature>
<evidence type="ECO:0000313" key="8">
    <source>
        <dbReference type="EMBL" id="MBB3089829.1"/>
    </source>
</evidence>
<feature type="transmembrane region" description="Helical" evidence="7">
    <location>
        <begin position="285"/>
        <end position="303"/>
    </location>
</feature>
<evidence type="ECO:0000256" key="3">
    <source>
        <dbReference type="ARBA" id="ARBA00022448"/>
    </source>
</evidence>
<dbReference type="PANTHER" id="PTHR43337">
    <property type="entry name" value="XANTHINE/URACIL PERMEASE C887.17-RELATED"/>
    <property type="match status" value="1"/>
</dbReference>
<organism evidence="8 9">
    <name type="scientific">Nocardioides albus</name>
    <dbReference type="NCBI Taxonomy" id="1841"/>
    <lineage>
        <taxon>Bacteria</taxon>
        <taxon>Bacillati</taxon>
        <taxon>Actinomycetota</taxon>
        <taxon>Actinomycetes</taxon>
        <taxon>Propionibacteriales</taxon>
        <taxon>Nocardioidaceae</taxon>
        <taxon>Nocardioides</taxon>
    </lineage>
</organism>
<evidence type="ECO:0000256" key="6">
    <source>
        <dbReference type="ARBA" id="ARBA00023136"/>
    </source>
</evidence>
<dbReference type="GO" id="GO:0012505">
    <property type="term" value="C:endomembrane system"/>
    <property type="evidence" value="ECO:0007669"/>
    <property type="project" value="UniProtKB-SubCell"/>
</dbReference>
<feature type="transmembrane region" description="Helical" evidence="7">
    <location>
        <begin position="195"/>
        <end position="215"/>
    </location>
</feature>
<feature type="transmembrane region" description="Helical" evidence="7">
    <location>
        <begin position="422"/>
        <end position="451"/>
    </location>
</feature>
<keyword evidence="9" id="KW-1185">Reference proteome</keyword>
<accession>A0A7W5F908</accession>
<dbReference type="Pfam" id="PF00860">
    <property type="entry name" value="Xan_ur_permease"/>
    <property type="match status" value="1"/>
</dbReference>
<comment type="similarity">
    <text evidence="2">Belongs to the nucleobase:cation symporter-2 (NCS2) (TC 2.A.40) family. Azg-like subfamily.</text>
</comment>
<evidence type="ECO:0000256" key="2">
    <source>
        <dbReference type="ARBA" id="ARBA00005697"/>
    </source>
</evidence>
<evidence type="ECO:0000256" key="7">
    <source>
        <dbReference type="SAM" id="Phobius"/>
    </source>
</evidence>
<evidence type="ECO:0000256" key="5">
    <source>
        <dbReference type="ARBA" id="ARBA00022989"/>
    </source>
</evidence>
<evidence type="ECO:0000313" key="9">
    <source>
        <dbReference type="Proteomes" id="UP000577707"/>
    </source>
</evidence>
<dbReference type="InterPro" id="IPR006043">
    <property type="entry name" value="NCS2"/>
</dbReference>
<feature type="transmembrane region" description="Helical" evidence="7">
    <location>
        <begin position="367"/>
        <end position="387"/>
    </location>
</feature>
<comment type="caution">
    <text evidence="8">The sequence shown here is derived from an EMBL/GenBank/DDBJ whole genome shotgun (WGS) entry which is preliminary data.</text>
</comment>
<evidence type="ECO:0000256" key="1">
    <source>
        <dbReference type="ARBA" id="ARBA00004127"/>
    </source>
</evidence>
<feature type="transmembrane region" description="Helical" evidence="7">
    <location>
        <begin position="151"/>
        <end position="175"/>
    </location>
</feature>
<gene>
    <name evidence="8" type="ORF">FHS12_002778</name>
</gene>
<protein>
    <submittedName>
        <fullName evidence="8">AGZA family xanthine/uracil permease-like MFS transporter</fullName>
    </submittedName>
</protein>
<dbReference type="EMBL" id="JACHXG010000005">
    <property type="protein sequence ID" value="MBB3089829.1"/>
    <property type="molecule type" value="Genomic_DNA"/>
</dbReference>
<feature type="transmembrane region" description="Helical" evidence="7">
    <location>
        <begin position="222"/>
        <end position="240"/>
    </location>
</feature>